<organism evidence="1 2">
    <name type="scientific">candidate division GN15 bacterium</name>
    <dbReference type="NCBI Taxonomy" id="2072418"/>
    <lineage>
        <taxon>Bacteria</taxon>
        <taxon>candidate division GN15</taxon>
    </lineage>
</organism>
<sequence>MKIPFSQTHSGLALIALFFLVLLLTGNPALSETVGLPVKVTSSNQDGATMAIPRWKGFVLPTDPNRMWLAVADWGAQANHLVYTTNGGTTWNLPGILLPNDYALDYHVSVAGDAAGNLYTVFPYGNQIQLRRVKYPAQSSADLDPLRIVHTGVSQPRANVMIQPGNQRLWVFTRESYVPSQNVRYYYSDNAGQTWASGTADPTNANEVRIGSMPYVNGQPALVVLYLNNSLGFKYYLWNGTQFEARPDAQIYSGNIGYDRAFTHNVVAGDNFHLVFGSGDTLYHYWKKYNNGTGAWQRDVVDYSPYTQGNDWEVASTVRGDELFVLYRKSLSADTTRGQIFCRKWAQSSQSWYPAQQVSTLAENVNNHWPNTVMQVPSTATAIPIFWYTHLGTNDEQVYFNEIQLPPPGPCCLGTRGNVDGYGIVDLSDLSILSSYLMGMGTYLPCPDAANVNGTGIVDISDLSYLVAYLTGGGVALPVCP</sequence>
<dbReference type="SUPFAM" id="SSF63446">
    <property type="entry name" value="Type I dockerin domain"/>
    <property type="match status" value="1"/>
</dbReference>
<dbReference type="GO" id="GO:0000272">
    <property type="term" value="P:polysaccharide catabolic process"/>
    <property type="evidence" value="ECO:0007669"/>
    <property type="project" value="InterPro"/>
</dbReference>
<dbReference type="InterPro" id="IPR036278">
    <property type="entry name" value="Sialidase_sf"/>
</dbReference>
<dbReference type="Gene3D" id="1.10.1330.10">
    <property type="entry name" value="Dockerin domain"/>
    <property type="match status" value="1"/>
</dbReference>
<dbReference type="Proteomes" id="UP000250918">
    <property type="component" value="Unassembled WGS sequence"/>
</dbReference>
<dbReference type="SUPFAM" id="SSF50939">
    <property type="entry name" value="Sialidases"/>
    <property type="match status" value="1"/>
</dbReference>
<reference evidence="1 2" key="1">
    <citation type="journal article" date="2018" name="ISME J.">
        <title>A methanotrophic archaeon couples anaerobic oxidation of methane to Fe(III) reduction.</title>
        <authorList>
            <person name="Cai C."/>
            <person name="Leu A.O."/>
            <person name="Xie G.J."/>
            <person name="Guo J."/>
            <person name="Feng Y."/>
            <person name="Zhao J.X."/>
            <person name="Tyson G.W."/>
            <person name="Yuan Z."/>
            <person name="Hu S."/>
        </authorList>
    </citation>
    <scope>NUCLEOTIDE SEQUENCE [LARGE SCALE GENOMIC DNA]</scope>
    <source>
        <strain evidence="1">FeB_12</strain>
    </source>
</reference>
<accession>A0A855X7K5</accession>
<evidence type="ECO:0000313" key="1">
    <source>
        <dbReference type="EMBL" id="PWB76150.1"/>
    </source>
</evidence>
<proteinExistence type="predicted"/>
<comment type="caution">
    <text evidence="1">The sequence shown here is derived from an EMBL/GenBank/DDBJ whole genome shotgun (WGS) entry which is preliminary data.</text>
</comment>
<dbReference type="AlphaFoldDB" id="A0A855X7K5"/>
<dbReference type="EMBL" id="PQAP01000004">
    <property type="protein sequence ID" value="PWB76150.1"/>
    <property type="molecule type" value="Genomic_DNA"/>
</dbReference>
<dbReference type="InterPro" id="IPR036439">
    <property type="entry name" value="Dockerin_dom_sf"/>
</dbReference>
<name>A0A855X7K5_9BACT</name>
<gene>
    <name evidence="1" type="ORF">C3F09_00955</name>
</gene>
<protein>
    <recommendedName>
        <fullName evidence="3">Dockerin domain-containing protein</fullName>
    </recommendedName>
</protein>
<dbReference type="CDD" id="cd14256">
    <property type="entry name" value="Dockerin_I"/>
    <property type="match status" value="1"/>
</dbReference>
<evidence type="ECO:0008006" key="3">
    <source>
        <dbReference type="Google" id="ProtNLM"/>
    </source>
</evidence>
<evidence type="ECO:0000313" key="2">
    <source>
        <dbReference type="Proteomes" id="UP000250918"/>
    </source>
</evidence>